<accession>A0A8H6T1X5</accession>
<evidence type="ECO:0000313" key="8">
    <source>
        <dbReference type="EMBL" id="KAF7309531.1"/>
    </source>
</evidence>
<proteinExistence type="inferred from homology"/>
<gene>
    <name evidence="8" type="ORF">MIND_00323900</name>
</gene>
<organism evidence="8 9">
    <name type="scientific">Mycena indigotica</name>
    <dbReference type="NCBI Taxonomy" id="2126181"/>
    <lineage>
        <taxon>Eukaryota</taxon>
        <taxon>Fungi</taxon>
        <taxon>Dikarya</taxon>
        <taxon>Basidiomycota</taxon>
        <taxon>Agaricomycotina</taxon>
        <taxon>Agaricomycetes</taxon>
        <taxon>Agaricomycetidae</taxon>
        <taxon>Agaricales</taxon>
        <taxon>Marasmiineae</taxon>
        <taxon>Mycenaceae</taxon>
        <taxon>Mycena</taxon>
    </lineage>
</organism>
<dbReference type="RefSeq" id="XP_037222981.1">
    <property type="nucleotide sequence ID" value="XM_037360096.1"/>
</dbReference>
<evidence type="ECO:0000256" key="4">
    <source>
        <dbReference type="ARBA" id="ARBA00048461"/>
    </source>
</evidence>
<evidence type="ECO:0000313" key="9">
    <source>
        <dbReference type="Proteomes" id="UP000636479"/>
    </source>
</evidence>
<dbReference type="PANTHER" id="PTHR45856">
    <property type="entry name" value="ALPHA/BETA-HYDROLASES SUPERFAMILY PROTEIN"/>
    <property type="match status" value="1"/>
</dbReference>
<feature type="region of interest" description="Disordered" evidence="5">
    <location>
        <begin position="282"/>
        <end position="306"/>
    </location>
</feature>
<comment type="catalytic activity">
    <reaction evidence="3">
        <text>a diacylglycerol + H2O = a monoacylglycerol + a fatty acid + H(+)</text>
        <dbReference type="Rhea" id="RHEA:32731"/>
        <dbReference type="ChEBI" id="CHEBI:15377"/>
        <dbReference type="ChEBI" id="CHEBI:15378"/>
        <dbReference type="ChEBI" id="CHEBI:17408"/>
        <dbReference type="ChEBI" id="CHEBI:18035"/>
        <dbReference type="ChEBI" id="CHEBI:28868"/>
    </reaction>
</comment>
<evidence type="ECO:0000259" key="7">
    <source>
        <dbReference type="Pfam" id="PF01764"/>
    </source>
</evidence>
<dbReference type="InterPro" id="IPR051218">
    <property type="entry name" value="Sec_MonoDiacylglyc_Lipase"/>
</dbReference>
<evidence type="ECO:0000256" key="3">
    <source>
        <dbReference type="ARBA" id="ARBA00047591"/>
    </source>
</evidence>
<keyword evidence="9" id="KW-1185">Reference proteome</keyword>
<dbReference type="EMBL" id="JACAZF010000003">
    <property type="protein sequence ID" value="KAF7309531.1"/>
    <property type="molecule type" value="Genomic_DNA"/>
</dbReference>
<sequence length="306" mass="32547">MDGLLQTLVILFASVSLVAAAPAQQSSQPITSLSAASIAAFKPYSYYAAAGYCSPAKTLAWNCGGNCQANPTFKPVAAGGDGDATQFWFVGYDPTLATVIVSHQGTDRSQVLPWLTNANFFLKSLDRDFFPGVSSSVQTHSGFAHEHEKTAPQILRAVKTTISKFGAKKVTMVGHSLGGALALLDSVYLPLYISNVTFQTITYAMPRVGNANFADLASRGNTVTHINNKNDLIPILPGRTIGFRHPTGEIRIQDSGAWYRCPGSDNTNKLCTTGAVGSIFEGDQSQHDGPYDGVKMSSKCPSVLSS</sequence>
<dbReference type="CDD" id="cd00519">
    <property type="entry name" value="Lipase_3"/>
    <property type="match status" value="1"/>
</dbReference>
<dbReference type="InterPro" id="IPR029058">
    <property type="entry name" value="AB_hydrolase_fold"/>
</dbReference>
<evidence type="ECO:0000256" key="6">
    <source>
        <dbReference type="SAM" id="SignalP"/>
    </source>
</evidence>
<comment type="catalytic activity">
    <reaction evidence="4">
        <text>a monoacylglycerol + H2O = glycerol + a fatty acid + H(+)</text>
        <dbReference type="Rhea" id="RHEA:15245"/>
        <dbReference type="ChEBI" id="CHEBI:15377"/>
        <dbReference type="ChEBI" id="CHEBI:15378"/>
        <dbReference type="ChEBI" id="CHEBI:17408"/>
        <dbReference type="ChEBI" id="CHEBI:17754"/>
        <dbReference type="ChEBI" id="CHEBI:28868"/>
    </reaction>
</comment>
<evidence type="ECO:0000256" key="1">
    <source>
        <dbReference type="ARBA" id="ARBA00023157"/>
    </source>
</evidence>
<keyword evidence="6" id="KW-0732">Signal</keyword>
<evidence type="ECO:0000256" key="2">
    <source>
        <dbReference type="ARBA" id="ARBA00043996"/>
    </source>
</evidence>
<dbReference type="SUPFAM" id="SSF53474">
    <property type="entry name" value="alpha/beta-Hydrolases"/>
    <property type="match status" value="1"/>
</dbReference>
<dbReference type="GeneID" id="59342612"/>
<keyword evidence="1" id="KW-1015">Disulfide bond</keyword>
<dbReference type="Pfam" id="PF01764">
    <property type="entry name" value="Lipase_3"/>
    <property type="match status" value="1"/>
</dbReference>
<name>A0A8H6T1X5_9AGAR</name>
<feature type="chain" id="PRO_5034257539" evidence="6">
    <location>
        <begin position="21"/>
        <end position="306"/>
    </location>
</feature>
<feature type="signal peptide" evidence="6">
    <location>
        <begin position="1"/>
        <end position="20"/>
    </location>
</feature>
<reference evidence="8" key="1">
    <citation type="submission" date="2020-05" db="EMBL/GenBank/DDBJ databases">
        <title>Mycena genomes resolve the evolution of fungal bioluminescence.</title>
        <authorList>
            <person name="Tsai I.J."/>
        </authorList>
    </citation>
    <scope>NUCLEOTIDE SEQUENCE</scope>
    <source>
        <strain evidence="8">171206Taipei</strain>
    </source>
</reference>
<protein>
    <submittedName>
        <fullName evidence="8">Lipase-3 domain-containing protein</fullName>
    </submittedName>
</protein>
<comment type="caution">
    <text evidence="8">The sequence shown here is derived from an EMBL/GenBank/DDBJ whole genome shotgun (WGS) entry which is preliminary data.</text>
</comment>
<dbReference type="AlphaFoldDB" id="A0A8H6T1X5"/>
<dbReference type="Proteomes" id="UP000636479">
    <property type="component" value="Unassembled WGS sequence"/>
</dbReference>
<comment type="similarity">
    <text evidence="2">Belongs to the AB hydrolase superfamily. Lipase family. Class 3 subfamily.</text>
</comment>
<dbReference type="PANTHER" id="PTHR45856:SF25">
    <property type="entry name" value="FUNGAL LIPASE-LIKE DOMAIN-CONTAINING PROTEIN"/>
    <property type="match status" value="1"/>
</dbReference>
<dbReference type="InterPro" id="IPR002921">
    <property type="entry name" value="Fungal_lipase-type"/>
</dbReference>
<dbReference type="Gene3D" id="3.40.50.1820">
    <property type="entry name" value="alpha/beta hydrolase"/>
    <property type="match status" value="1"/>
</dbReference>
<evidence type="ECO:0000256" key="5">
    <source>
        <dbReference type="SAM" id="MobiDB-lite"/>
    </source>
</evidence>
<dbReference type="GO" id="GO:0006629">
    <property type="term" value="P:lipid metabolic process"/>
    <property type="evidence" value="ECO:0007669"/>
    <property type="project" value="InterPro"/>
</dbReference>
<dbReference type="OrthoDB" id="426718at2759"/>
<feature type="domain" description="Fungal lipase-type" evidence="7">
    <location>
        <begin position="101"/>
        <end position="239"/>
    </location>
</feature>